<accession>A0AA36NM75</accession>
<comment type="caution">
    <text evidence="2">The sequence shown here is derived from an EMBL/GenBank/DDBJ whole genome shotgun (WGS) entry which is preliminary data.</text>
</comment>
<evidence type="ECO:0000313" key="3">
    <source>
        <dbReference type="Proteomes" id="UP001178507"/>
    </source>
</evidence>
<dbReference type="EMBL" id="CAUJNA010003830">
    <property type="protein sequence ID" value="CAJ1410646.1"/>
    <property type="molecule type" value="Genomic_DNA"/>
</dbReference>
<dbReference type="AlphaFoldDB" id="A0AA36NM75"/>
<sequence>MQASDYQVAGGAGPAATGSRAEELEQGPPEQPAPGGIWTSRGLTSDVGSVYWVDYFRQEVKELRELSAPMEPGHRKHVFRSGAVYDGEWMGPNPGSCEHCGHLASPFGEVIDI</sequence>
<evidence type="ECO:0000313" key="2">
    <source>
        <dbReference type="EMBL" id="CAJ1410646.1"/>
    </source>
</evidence>
<name>A0AA36NM75_9DINO</name>
<organism evidence="2 3">
    <name type="scientific">Effrenium voratum</name>
    <dbReference type="NCBI Taxonomy" id="2562239"/>
    <lineage>
        <taxon>Eukaryota</taxon>
        <taxon>Sar</taxon>
        <taxon>Alveolata</taxon>
        <taxon>Dinophyceae</taxon>
        <taxon>Suessiales</taxon>
        <taxon>Symbiodiniaceae</taxon>
        <taxon>Effrenium</taxon>
    </lineage>
</organism>
<protein>
    <submittedName>
        <fullName evidence="2">Uncharacterized protein</fullName>
    </submittedName>
</protein>
<keyword evidence="3" id="KW-1185">Reference proteome</keyword>
<gene>
    <name evidence="2" type="ORF">EVOR1521_LOCUS31427</name>
</gene>
<feature type="region of interest" description="Disordered" evidence="1">
    <location>
        <begin position="1"/>
        <end position="43"/>
    </location>
</feature>
<dbReference type="Proteomes" id="UP001178507">
    <property type="component" value="Unassembled WGS sequence"/>
</dbReference>
<evidence type="ECO:0000256" key="1">
    <source>
        <dbReference type="SAM" id="MobiDB-lite"/>
    </source>
</evidence>
<reference evidence="2" key="1">
    <citation type="submission" date="2023-08" db="EMBL/GenBank/DDBJ databases">
        <authorList>
            <person name="Chen Y."/>
            <person name="Shah S."/>
            <person name="Dougan E. K."/>
            <person name="Thang M."/>
            <person name="Chan C."/>
        </authorList>
    </citation>
    <scope>NUCLEOTIDE SEQUENCE</scope>
</reference>
<proteinExistence type="predicted"/>